<dbReference type="EMBL" id="BAAAZC010000031">
    <property type="protein sequence ID" value="GAA3990637.1"/>
    <property type="molecule type" value="Genomic_DNA"/>
</dbReference>
<evidence type="ECO:0000313" key="2">
    <source>
        <dbReference type="Proteomes" id="UP001500742"/>
    </source>
</evidence>
<sequence>MMKTTELKLLTFAILLILSVPLRAQTLFVNATEGKDDASGTLRAPLASLDKAVSRANTFSGKEPITIKIAPGLYTLVNPLVVRPGSNLPANTKFTFEAMDMPGDKTWTPAKMPVIQCVADSNRTGKLKHASIAFQVERNDVVIKGLKFTGNPNPASLYYYVIQRRDSTLTGLEISQCYFVGDKNSAPMQGGVFAQGAGITVDHCIFYGIKNAVMVFSGLKDFSLTHSIIYGAYEGAVWYGYGQSSYSPFTFHDNIVADGNYFWVGYRGVHPNYQFSNSVIAGNASYMGFNEDEIIPDRLNKPVEKGIRKSGTVLLNEVTAKGIPGDYLNLSPASAGKDIDAGIFLNSKNK</sequence>
<accession>A0ABP7R0G4</accession>
<dbReference type="InterPro" id="IPR012334">
    <property type="entry name" value="Pectin_lyas_fold"/>
</dbReference>
<keyword evidence="2" id="KW-1185">Reference proteome</keyword>
<dbReference type="RefSeq" id="WP_259086684.1">
    <property type="nucleotide sequence ID" value="NZ_BAAAZC010000031.1"/>
</dbReference>
<name>A0ABP7R0G4_9SPHI</name>
<reference evidence="2" key="1">
    <citation type="journal article" date="2019" name="Int. J. Syst. Evol. Microbiol.">
        <title>The Global Catalogue of Microorganisms (GCM) 10K type strain sequencing project: providing services to taxonomists for standard genome sequencing and annotation.</title>
        <authorList>
            <consortium name="The Broad Institute Genomics Platform"/>
            <consortium name="The Broad Institute Genome Sequencing Center for Infectious Disease"/>
            <person name="Wu L."/>
            <person name="Ma J."/>
        </authorList>
    </citation>
    <scope>NUCLEOTIDE SEQUENCE [LARGE SCALE GENOMIC DNA]</scope>
    <source>
        <strain evidence="2">JCM 16601</strain>
    </source>
</reference>
<gene>
    <name evidence="1" type="ORF">GCM10022210_50360</name>
</gene>
<evidence type="ECO:0000313" key="1">
    <source>
        <dbReference type="EMBL" id="GAA3990637.1"/>
    </source>
</evidence>
<dbReference type="Gene3D" id="2.160.20.10">
    <property type="entry name" value="Single-stranded right-handed beta-helix, Pectin lyase-like"/>
    <property type="match status" value="1"/>
</dbReference>
<dbReference type="SUPFAM" id="SSF51126">
    <property type="entry name" value="Pectin lyase-like"/>
    <property type="match status" value="1"/>
</dbReference>
<protein>
    <recommendedName>
        <fullName evidence="3">Right handed beta helix domain-containing protein</fullName>
    </recommendedName>
</protein>
<evidence type="ECO:0008006" key="3">
    <source>
        <dbReference type="Google" id="ProtNLM"/>
    </source>
</evidence>
<dbReference type="InterPro" id="IPR011050">
    <property type="entry name" value="Pectin_lyase_fold/virulence"/>
</dbReference>
<proteinExistence type="predicted"/>
<comment type="caution">
    <text evidence="1">The sequence shown here is derived from an EMBL/GenBank/DDBJ whole genome shotgun (WGS) entry which is preliminary data.</text>
</comment>
<organism evidence="1 2">
    <name type="scientific">Mucilaginibacter dorajii</name>
    <dbReference type="NCBI Taxonomy" id="692994"/>
    <lineage>
        <taxon>Bacteria</taxon>
        <taxon>Pseudomonadati</taxon>
        <taxon>Bacteroidota</taxon>
        <taxon>Sphingobacteriia</taxon>
        <taxon>Sphingobacteriales</taxon>
        <taxon>Sphingobacteriaceae</taxon>
        <taxon>Mucilaginibacter</taxon>
    </lineage>
</organism>
<dbReference type="Proteomes" id="UP001500742">
    <property type="component" value="Unassembled WGS sequence"/>
</dbReference>